<dbReference type="InterPro" id="IPR027278">
    <property type="entry name" value="ACCD_DCysDesulf"/>
</dbReference>
<reference evidence="4 5" key="1">
    <citation type="submission" date="2024-02" db="EMBL/GenBank/DDBJ databases">
        <title>Bacteria isolated from the canopy kelp, Nereocystis luetkeana.</title>
        <authorList>
            <person name="Pfister C.A."/>
            <person name="Younker I.T."/>
            <person name="Light S.H."/>
        </authorList>
    </citation>
    <scope>NUCLEOTIDE SEQUENCE [LARGE SCALE GENOMIC DNA]</scope>
    <source>
        <strain evidence="4 5">TI.4.07</strain>
    </source>
</reference>
<dbReference type="InterPro" id="IPR036052">
    <property type="entry name" value="TrpB-like_PALP_sf"/>
</dbReference>
<evidence type="ECO:0000256" key="2">
    <source>
        <dbReference type="ARBA" id="ARBA00008639"/>
    </source>
</evidence>
<name>A0ABU9G803_9GAMM</name>
<dbReference type="PIRSF" id="PIRSF006278">
    <property type="entry name" value="ACCD_DCysDesulf"/>
    <property type="match status" value="1"/>
</dbReference>
<organism evidence="4 5">
    <name type="scientific">Marinomonas arenicola</name>
    <dbReference type="NCBI Taxonomy" id="569601"/>
    <lineage>
        <taxon>Bacteria</taxon>
        <taxon>Pseudomonadati</taxon>
        <taxon>Pseudomonadota</taxon>
        <taxon>Gammaproteobacteria</taxon>
        <taxon>Oceanospirillales</taxon>
        <taxon>Oceanospirillaceae</taxon>
        <taxon>Marinomonas</taxon>
    </lineage>
</organism>
<dbReference type="SUPFAM" id="SSF53686">
    <property type="entry name" value="Tryptophan synthase beta subunit-like PLP-dependent enzymes"/>
    <property type="match status" value="1"/>
</dbReference>
<keyword evidence="5" id="KW-1185">Reference proteome</keyword>
<dbReference type="PANTHER" id="PTHR43780:SF2">
    <property type="entry name" value="1-AMINOCYCLOPROPANE-1-CARBOXYLATE DEAMINASE-RELATED"/>
    <property type="match status" value="1"/>
</dbReference>
<dbReference type="Gene3D" id="3.40.50.1100">
    <property type="match status" value="2"/>
</dbReference>
<dbReference type="PANTHER" id="PTHR43780">
    <property type="entry name" value="1-AMINOCYCLOPROPANE-1-CARBOXYLATE DEAMINASE-RELATED"/>
    <property type="match status" value="1"/>
</dbReference>
<evidence type="ECO:0000313" key="4">
    <source>
        <dbReference type="EMBL" id="MEL0614405.1"/>
    </source>
</evidence>
<dbReference type="RefSeq" id="WP_341567887.1">
    <property type="nucleotide sequence ID" value="NZ_JBAKAR010000014.1"/>
</dbReference>
<keyword evidence="3" id="KW-0663">Pyridoxal phosphate</keyword>
<dbReference type="Proteomes" id="UP001379949">
    <property type="component" value="Unassembled WGS sequence"/>
</dbReference>
<evidence type="ECO:0000313" key="5">
    <source>
        <dbReference type="Proteomes" id="UP001379949"/>
    </source>
</evidence>
<dbReference type="EMBL" id="JBAKAR010000014">
    <property type="protein sequence ID" value="MEL0614405.1"/>
    <property type="molecule type" value="Genomic_DNA"/>
</dbReference>
<evidence type="ECO:0000256" key="1">
    <source>
        <dbReference type="ARBA" id="ARBA00001933"/>
    </source>
</evidence>
<comment type="caution">
    <text evidence="4">The sequence shown here is derived from an EMBL/GenBank/DDBJ whole genome shotgun (WGS) entry which is preliminary data.</text>
</comment>
<accession>A0ABU9G803</accession>
<comment type="similarity">
    <text evidence="2">Belongs to the ACC deaminase/D-cysteine desulfhydrase family.</text>
</comment>
<proteinExistence type="inferred from homology"/>
<comment type="cofactor">
    <cofactor evidence="1">
        <name>pyridoxal 5'-phosphate</name>
        <dbReference type="ChEBI" id="CHEBI:597326"/>
    </cofactor>
</comment>
<sequence>MSIIQPLHIPAEWQNPHASCELFIYRGDLEHPQAPGNKWHKLKYHLREAKRIRARYMATFGGPYSNHLHAFAATLRDTEMAGIAVVRGELQPRLTPTLYDVANAGVSLWPCTRQDYRLAEQSELVSYLNGQYEGIYWVPEGGGGVLGAKGCQDWAADIDYLDSECDAWVVSAGTGTTAAGLLASEKIPYLHVVSALKGAAAQADEILSLASLVSEDQTNIAALEEKMTFHSDAHEGGYAKQSQALQQFLRLFTDANPAQQLDPVYTCKTLFHVMNRIRDGKWPHKRTLLIHTGGLQGWRGYSAALNPYIASSLDGEK</sequence>
<evidence type="ECO:0000256" key="3">
    <source>
        <dbReference type="ARBA" id="ARBA00022898"/>
    </source>
</evidence>
<gene>
    <name evidence="4" type="ORF">V6242_14715</name>
</gene>
<protein>
    <submittedName>
        <fullName evidence="4">Cysteine desulfhydrase</fullName>
    </submittedName>
</protein>